<accession>A0AAU6W3B7</accession>
<organism evidence="1">
    <name type="scientific">Pseudomonas phage Orimi01</name>
    <dbReference type="NCBI Taxonomy" id="3138541"/>
    <lineage>
        <taxon>Viruses</taxon>
    </lineage>
</organism>
<protein>
    <submittedName>
        <fullName evidence="1">Uncharacterized protein</fullName>
    </submittedName>
</protein>
<proteinExistence type="predicted"/>
<gene>
    <name evidence="1" type="ORF">Orimi01_00027</name>
</gene>
<sequence>MSTLYLDPESWDLALDASRSIALAVPPYERAQTVANACRLWRGEAPFNLDRGIPYETEVLGQQPPARVLSGFYEDEAKTVPGVSAAVAVLQYADRGLTGQIQCILDDGTVINV</sequence>
<reference evidence="1" key="1">
    <citation type="journal article" date="2024" name="J. Gen. Virol.">
        <title>Novel phages of Pseudomonas syringae unveil numerous potential auxiliary metabolic genes.</title>
        <authorList>
            <person name="Feltin C."/>
            <person name="Garneau J.R."/>
            <person name="Morris C.E."/>
            <person name="Berard A."/>
            <person name="Torres-Barcelo C."/>
        </authorList>
    </citation>
    <scope>NUCLEOTIDE SEQUENCE</scope>
</reference>
<dbReference type="EMBL" id="PP179326">
    <property type="protein sequence ID" value="XAI70684.1"/>
    <property type="molecule type" value="Genomic_DNA"/>
</dbReference>
<name>A0AAU6W3B7_9VIRU</name>
<evidence type="ECO:0000313" key="1">
    <source>
        <dbReference type="EMBL" id="XAI70684.1"/>
    </source>
</evidence>